<comment type="caution">
    <text evidence="5">The sequence shown here is derived from an EMBL/GenBank/DDBJ whole genome shotgun (WGS) entry which is preliminary data.</text>
</comment>
<dbReference type="Pfam" id="PF23409">
    <property type="entry name" value="Beta-prop_EML"/>
    <property type="match status" value="1"/>
</dbReference>
<evidence type="ECO:0000313" key="6">
    <source>
        <dbReference type="Proteomes" id="UP000499080"/>
    </source>
</evidence>
<evidence type="ECO:0000313" key="5">
    <source>
        <dbReference type="EMBL" id="GBM23544.1"/>
    </source>
</evidence>
<dbReference type="GO" id="GO:0000226">
    <property type="term" value="P:microtubule cytoskeleton organization"/>
    <property type="evidence" value="ECO:0007669"/>
    <property type="project" value="TreeGrafter"/>
</dbReference>
<dbReference type="OrthoDB" id="6435826at2759"/>
<reference evidence="5 6" key="1">
    <citation type="journal article" date="2019" name="Sci. Rep.">
        <title>Orb-weaving spider Araneus ventricosus genome elucidates the spidroin gene catalogue.</title>
        <authorList>
            <person name="Kono N."/>
            <person name="Nakamura H."/>
            <person name="Ohtoshi R."/>
            <person name="Moran D.A.P."/>
            <person name="Shinohara A."/>
            <person name="Yoshida Y."/>
            <person name="Fujiwara M."/>
            <person name="Mori M."/>
            <person name="Tomita M."/>
            <person name="Arakawa K."/>
        </authorList>
    </citation>
    <scope>NUCLEOTIDE SEQUENCE [LARGE SCALE GENOMIC DNA]</scope>
</reference>
<dbReference type="PANTHER" id="PTHR13720:SF55">
    <property type="entry name" value="ECHINODERM MICROTUBULE-ASSOCIATED PROTEIN-LIKE CG42247"/>
    <property type="match status" value="1"/>
</dbReference>
<dbReference type="InterPro" id="IPR050630">
    <property type="entry name" value="WD_repeat_EMAP"/>
</dbReference>
<gene>
    <name evidence="5" type="primary">DCX-EMAP_2</name>
    <name evidence="5" type="ORF">AVEN_196627_1</name>
</gene>
<feature type="domain" description="EML-like first beta-propeller" evidence="4">
    <location>
        <begin position="156"/>
        <end position="295"/>
    </location>
</feature>
<accession>A0A4Y2E6R2</accession>
<keyword evidence="6" id="KW-1185">Reference proteome</keyword>
<dbReference type="GO" id="GO:0072686">
    <property type="term" value="C:mitotic spindle"/>
    <property type="evidence" value="ECO:0007669"/>
    <property type="project" value="TreeGrafter"/>
</dbReference>
<feature type="non-terminal residue" evidence="5">
    <location>
        <position position="348"/>
    </location>
</feature>
<keyword evidence="2" id="KW-0677">Repeat</keyword>
<name>A0A4Y2E6R2_ARAVE</name>
<keyword evidence="3" id="KW-0732">Signal</keyword>
<evidence type="ECO:0000256" key="2">
    <source>
        <dbReference type="ARBA" id="ARBA00022737"/>
    </source>
</evidence>
<dbReference type="GO" id="GO:0008017">
    <property type="term" value="F:microtubule binding"/>
    <property type="evidence" value="ECO:0007669"/>
    <property type="project" value="TreeGrafter"/>
</dbReference>
<feature type="signal peptide" evidence="3">
    <location>
        <begin position="1"/>
        <end position="17"/>
    </location>
</feature>
<keyword evidence="1" id="KW-0853">WD repeat</keyword>
<dbReference type="Gene3D" id="2.130.10.10">
    <property type="entry name" value="YVTN repeat-like/Quinoprotein amine dehydrogenase"/>
    <property type="match status" value="1"/>
</dbReference>
<dbReference type="InterPro" id="IPR055439">
    <property type="entry name" value="Beta-prop_EML_1st"/>
</dbReference>
<dbReference type="Proteomes" id="UP000499080">
    <property type="component" value="Unassembled WGS sequence"/>
</dbReference>
<organism evidence="5 6">
    <name type="scientific">Araneus ventricosus</name>
    <name type="common">Orbweaver spider</name>
    <name type="synonym">Epeira ventricosa</name>
    <dbReference type="NCBI Taxonomy" id="182803"/>
    <lineage>
        <taxon>Eukaryota</taxon>
        <taxon>Metazoa</taxon>
        <taxon>Ecdysozoa</taxon>
        <taxon>Arthropoda</taxon>
        <taxon>Chelicerata</taxon>
        <taxon>Arachnida</taxon>
        <taxon>Araneae</taxon>
        <taxon>Araneomorphae</taxon>
        <taxon>Entelegynae</taxon>
        <taxon>Araneoidea</taxon>
        <taxon>Araneidae</taxon>
        <taxon>Araneus</taxon>
    </lineage>
</organism>
<evidence type="ECO:0000256" key="3">
    <source>
        <dbReference type="SAM" id="SignalP"/>
    </source>
</evidence>
<dbReference type="InterPro" id="IPR036322">
    <property type="entry name" value="WD40_repeat_dom_sf"/>
</dbReference>
<evidence type="ECO:0000259" key="4">
    <source>
        <dbReference type="Pfam" id="PF23409"/>
    </source>
</evidence>
<proteinExistence type="predicted"/>
<dbReference type="AlphaFoldDB" id="A0A4Y2E6R2"/>
<protein>
    <submittedName>
        <fullName evidence="5">Echinoderm microtubule-associated protein-like CG42247</fullName>
    </submittedName>
</protein>
<dbReference type="EMBL" id="BGPR01000500">
    <property type="protein sequence ID" value="GBM23544.1"/>
    <property type="molecule type" value="Genomic_DNA"/>
</dbReference>
<dbReference type="PANTHER" id="PTHR13720">
    <property type="entry name" value="WD-40 REPEAT PROTEIN"/>
    <property type="match status" value="1"/>
</dbReference>
<dbReference type="SUPFAM" id="SSF50978">
    <property type="entry name" value="WD40 repeat-like"/>
    <property type="match status" value="1"/>
</dbReference>
<sequence length="348" mass="39192">MNVWCVFIVFIGGIIHSDCPGLTPLGVPSFTSSAEVMENETEPRYYWSKSLLFDRVRSISQLKNEFQDVDTFFLDEYETNDVPQLERRSTYSSKYAKQHSAKSVVSRKVDTTVKSPPLELDWIHGYDGSPLLVLDNSELVYPVGPAIILYRRSSGQQRRYMDHTEDVCSISAHPSGKMVASGQVSSEYQGASVHIWLIESLQTIAVVDQMLGNPVSVAFSAHDFVLLTVEVGSDENSLSFWDWESDALLGRVQLNDEHLSGGEFHPQEADLAVTFGRHHLAFWRRKKDGFLSRTDALAPFTLIDVTKFERLNFPQDLVSPFTSLHFTSIHFSPLHSTPLHSTPLHSTP</sequence>
<feature type="chain" id="PRO_5021256732" evidence="3">
    <location>
        <begin position="18"/>
        <end position="348"/>
    </location>
</feature>
<dbReference type="InterPro" id="IPR015943">
    <property type="entry name" value="WD40/YVTN_repeat-like_dom_sf"/>
</dbReference>
<evidence type="ECO:0000256" key="1">
    <source>
        <dbReference type="ARBA" id="ARBA00022574"/>
    </source>
</evidence>